<dbReference type="InterPro" id="IPR011010">
    <property type="entry name" value="DNA_brk_join_enz"/>
</dbReference>
<keyword evidence="2" id="KW-0229">DNA integration</keyword>
<name>A0A5J6X453_9GAMM</name>
<dbReference type="EMBL" id="CP040449">
    <property type="protein sequence ID" value="QFI56665.1"/>
    <property type="molecule type" value="Genomic_DNA"/>
</dbReference>
<sequence>MPLFDTLQHIEEGNPVVNQYLATLSLEKVSDAGLVYELAVDWLLEQRHSENNYKTYRSELTTFLHWCFEKEQIEPKLLTRRIMHRYLSFCQAPDPALIAYYNVPQFIDSKEWEARLPNPAWRPFLGKRRDGAALPYQLSTPALKTKLAVLSAFFQFLIQEEYMDRNPALLLQRSAGHGVTGDDEPVQAFTELQWSFVMQAAEQLAIQMPERHERTLFLICLMYGCYLRISEVAARPGFSPVMGQFRQERHSGVWGYYIPRSKGGKSRTVAVSGALLEALKRYRHVLGLTPLPAPGEMTPLFVRHKAAGHGREQGEINANLGIRQLRELINEVIHHGAQLAEEGGLQQDAAEMRSLTAHAIRHTGITHDININRRPLSHVQADAGHDSIDTTSRYLHTRQSERHESARDKPLDHLIIAR</sequence>
<feature type="domain" description="Tyr recombinase" evidence="5">
    <location>
        <begin position="184"/>
        <end position="408"/>
    </location>
</feature>
<comment type="subcellular location">
    <subcellularLocation>
        <location evidence="1">Cytoplasm</location>
    </subcellularLocation>
</comment>
<evidence type="ECO:0000256" key="4">
    <source>
        <dbReference type="ARBA" id="ARBA00023172"/>
    </source>
</evidence>
<dbReference type="AlphaFoldDB" id="A0A5J6X453"/>
<keyword evidence="3" id="KW-0238">DNA-binding</keyword>
<organism evidence="6 7">
    <name type="scientific">Aeromonas simiae</name>
    <dbReference type="NCBI Taxonomy" id="218936"/>
    <lineage>
        <taxon>Bacteria</taxon>
        <taxon>Pseudomonadati</taxon>
        <taxon>Pseudomonadota</taxon>
        <taxon>Gammaproteobacteria</taxon>
        <taxon>Aeromonadales</taxon>
        <taxon>Aeromonadaceae</taxon>
        <taxon>Aeromonas</taxon>
    </lineage>
</organism>
<dbReference type="InterPro" id="IPR050090">
    <property type="entry name" value="Tyrosine_recombinase_XerCD"/>
</dbReference>
<dbReference type="InterPro" id="IPR002104">
    <property type="entry name" value="Integrase_catalytic"/>
</dbReference>
<dbReference type="GO" id="GO:0005737">
    <property type="term" value="C:cytoplasm"/>
    <property type="evidence" value="ECO:0007669"/>
    <property type="project" value="UniProtKB-SubCell"/>
</dbReference>
<gene>
    <name evidence="6" type="ORF">FE240_08250</name>
</gene>
<dbReference type="RefSeq" id="WP_193004497.1">
    <property type="nucleotide sequence ID" value="NZ_CP040449.1"/>
</dbReference>
<proteinExistence type="predicted"/>
<dbReference type="InterPro" id="IPR010998">
    <property type="entry name" value="Integrase_recombinase_N"/>
</dbReference>
<reference evidence="6 7" key="1">
    <citation type="submission" date="2019-05" db="EMBL/GenBank/DDBJ databases">
        <title>OXA-830, a novel chromosomally encoded expanded-spectrum class D beta-lactamase in Aeromonas simiae.</title>
        <authorList>
            <person name="Zhou W."/>
            <person name="Chen Q."/>
        </authorList>
    </citation>
    <scope>NUCLEOTIDE SEQUENCE [LARGE SCALE GENOMIC DNA]</scope>
    <source>
        <strain evidence="6 7">A6</strain>
    </source>
</reference>
<dbReference type="Proteomes" id="UP000594034">
    <property type="component" value="Chromosome"/>
</dbReference>
<dbReference type="Gene3D" id="1.10.150.130">
    <property type="match status" value="1"/>
</dbReference>
<dbReference type="Pfam" id="PF00589">
    <property type="entry name" value="Phage_integrase"/>
    <property type="match status" value="1"/>
</dbReference>
<dbReference type="GO" id="GO:0003677">
    <property type="term" value="F:DNA binding"/>
    <property type="evidence" value="ECO:0007669"/>
    <property type="project" value="UniProtKB-KW"/>
</dbReference>
<dbReference type="Gene3D" id="1.10.443.10">
    <property type="entry name" value="Intergrase catalytic core"/>
    <property type="match status" value="1"/>
</dbReference>
<evidence type="ECO:0000256" key="2">
    <source>
        <dbReference type="ARBA" id="ARBA00022908"/>
    </source>
</evidence>
<dbReference type="SUPFAM" id="SSF56349">
    <property type="entry name" value="DNA breaking-rejoining enzymes"/>
    <property type="match status" value="1"/>
</dbReference>
<dbReference type="GO" id="GO:0015074">
    <property type="term" value="P:DNA integration"/>
    <property type="evidence" value="ECO:0007669"/>
    <property type="project" value="UniProtKB-KW"/>
</dbReference>
<dbReference type="PANTHER" id="PTHR30349:SF77">
    <property type="entry name" value="TYROSINE RECOMBINASE XERC"/>
    <property type="match status" value="1"/>
</dbReference>
<evidence type="ECO:0000313" key="6">
    <source>
        <dbReference type="EMBL" id="QFI56665.1"/>
    </source>
</evidence>
<dbReference type="CDD" id="cd00397">
    <property type="entry name" value="DNA_BRE_C"/>
    <property type="match status" value="1"/>
</dbReference>
<keyword evidence="7" id="KW-1185">Reference proteome</keyword>
<evidence type="ECO:0000313" key="7">
    <source>
        <dbReference type="Proteomes" id="UP000594034"/>
    </source>
</evidence>
<accession>A0A5J6X453</accession>
<evidence type="ECO:0000256" key="1">
    <source>
        <dbReference type="ARBA" id="ARBA00004496"/>
    </source>
</evidence>
<dbReference type="PANTHER" id="PTHR30349">
    <property type="entry name" value="PHAGE INTEGRASE-RELATED"/>
    <property type="match status" value="1"/>
</dbReference>
<evidence type="ECO:0000259" key="5">
    <source>
        <dbReference type="PROSITE" id="PS51898"/>
    </source>
</evidence>
<protein>
    <submittedName>
        <fullName evidence="6">Site-specific integrase</fullName>
    </submittedName>
</protein>
<dbReference type="GO" id="GO:0006310">
    <property type="term" value="P:DNA recombination"/>
    <property type="evidence" value="ECO:0007669"/>
    <property type="project" value="UniProtKB-KW"/>
</dbReference>
<dbReference type="KEGG" id="asim:FE240_08250"/>
<dbReference type="PROSITE" id="PS51898">
    <property type="entry name" value="TYR_RECOMBINASE"/>
    <property type="match status" value="1"/>
</dbReference>
<dbReference type="InterPro" id="IPR013762">
    <property type="entry name" value="Integrase-like_cat_sf"/>
</dbReference>
<evidence type="ECO:0000256" key="3">
    <source>
        <dbReference type="ARBA" id="ARBA00023125"/>
    </source>
</evidence>
<keyword evidence="4" id="KW-0233">DNA recombination</keyword>